<protein>
    <recommendedName>
        <fullName evidence="18">Receptor-like serine/threonine-protein kinase</fullName>
        <ecNumber evidence="18">2.7.11.1</ecNumber>
    </recommendedName>
</protein>
<evidence type="ECO:0000259" key="22">
    <source>
        <dbReference type="PROSITE" id="PS50011"/>
    </source>
</evidence>
<evidence type="ECO:0000256" key="16">
    <source>
        <dbReference type="ARBA" id="ARBA00047899"/>
    </source>
</evidence>
<dbReference type="Pfam" id="PF00954">
    <property type="entry name" value="S_locus_glycop"/>
    <property type="match status" value="1"/>
</dbReference>
<feature type="transmembrane region" description="Helical" evidence="20">
    <location>
        <begin position="433"/>
        <end position="459"/>
    </location>
</feature>
<sequence>MAPIICILLFAFAFDLEIAQPTLPSKTISLDMSLYPNGNTSYWPSPSGHFAFGFYKEGQGFRVGIWLSNTSSTSNKSNKVVVWTANRDDHPVSANATLVLTYDGELVLKTEDGQAPLIKQLSEFIHHASMVDNGNFLLYSSHSKIIWQSFDYPTDTILGGQSVNSSLYSGMSGIDHSSGKFILDFGGYTLVLRHDSYPRDDFDIYWASRGYDDSGDFKLILDDHGHMYLVTEKGEIMENFMDGRPNFGKENLVIYRATLDSDGVFRLYSHCIQENGSFAKEVVKWKEPKDKCSVNGICGFNSYCKLEGDQTDCLCLPGFNYTNPSDRSAGCYMRPWGDRGLRSNITTLENTTFAVDSYSAESGDKEDCMEACRIDDLCMFALFSFNCYKLKFPLRYGRTNDQTISDVLFVKSASGNCSTENSTCSTSSSLFKISVILIGVGVTIAICSCITMAVVGYLISRRGLWKHTTSSEGKLDSTEDIVLRSFSYKELVAATNGFSEVLGRGHFGTVYKGSLTDRENERTVAVKKLEKVVEEGEREFHMEMRAIGRTHHKNLVRLVGFCNEGFNRLLVYDYMKNGSLADFLFGTERHPSLSDRMRIILEVARGILYLHEDCEPHIIHCDIKPHNILLDEFWTAKISDFGMAKLLMPNQTKTFTGPRGTRGYLAPEWYQNKPISVKADVYSFGIVLLETLFCRKNMELEVDDNEIILTDWIYKCHEAGELSKLLLDTEEVEKRQMERIIKVGLCCVQGEPDLRPTMKNVIWMIEGLMDVHVPPLPTS</sequence>
<dbReference type="AlphaFoldDB" id="A0A443P8E8"/>
<evidence type="ECO:0000256" key="2">
    <source>
        <dbReference type="ARBA" id="ARBA00022527"/>
    </source>
</evidence>
<dbReference type="Pfam" id="PF07714">
    <property type="entry name" value="PK_Tyr_Ser-Thr"/>
    <property type="match status" value="1"/>
</dbReference>
<gene>
    <name evidence="24" type="ORF">CKAN_01599500</name>
</gene>
<comment type="catalytic activity">
    <reaction evidence="17 18">
        <text>L-seryl-[protein] + ATP = O-phospho-L-seryl-[protein] + ADP + H(+)</text>
        <dbReference type="Rhea" id="RHEA:17989"/>
        <dbReference type="Rhea" id="RHEA-COMP:9863"/>
        <dbReference type="Rhea" id="RHEA-COMP:11604"/>
        <dbReference type="ChEBI" id="CHEBI:15378"/>
        <dbReference type="ChEBI" id="CHEBI:29999"/>
        <dbReference type="ChEBI" id="CHEBI:30616"/>
        <dbReference type="ChEBI" id="CHEBI:83421"/>
        <dbReference type="ChEBI" id="CHEBI:456216"/>
        <dbReference type="EC" id="2.7.11.1"/>
    </reaction>
</comment>
<evidence type="ECO:0000256" key="1">
    <source>
        <dbReference type="ARBA" id="ARBA00004479"/>
    </source>
</evidence>
<evidence type="ECO:0000256" key="15">
    <source>
        <dbReference type="ARBA" id="ARBA00023180"/>
    </source>
</evidence>
<feature type="binding site" evidence="19">
    <location>
        <position position="528"/>
    </location>
    <ligand>
        <name>ATP</name>
        <dbReference type="ChEBI" id="CHEBI:30616"/>
    </ligand>
</feature>
<organism evidence="24 25">
    <name type="scientific">Cinnamomum micranthum f. kanehirae</name>
    <dbReference type="NCBI Taxonomy" id="337451"/>
    <lineage>
        <taxon>Eukaryota</taxon>
        <taxon>Viridiplantae</taxon>
        <taxon>Streptophyta</taxon>
        <taxon>Embryophyta</taxon>
        <taxon>Tracheophyta</taxon>
        <taxon>Spermatophyta</taxon>
        <taxon>Magnoliopsida</taxon>
        <taxon>Magnoliidae</taxon>
        <taxon>Laurales</taxon>
        <taxon>Lauraceae</taxon>
        <taxon>Cinnamomum</taxon>
    </lineage>
</organism>
<evidence type="ECO:0000256" key="8">
    <source>
        <dbReference type="ARBA" id="ARBA00022741"/>
    </source>
</evidence>
<feature type="domain" description="Protein kinase" evidence="22">
    <location>
        <begin position="496"/>
        <end position="769"/>
    </location>
</feature>
<comment type="subcellular location">
    <subcellularLocation>
        <location evidence="1">Membrane</location>
        <topology evidence="1">Single-pass type I membrane protein</topology>
    </subcellularLocation>
</comment>
<evidence type="ECO:0000256" key="12">
    <source>
        <dbReference type="ARBA" id="ARBA00023136"/>
    </source>
</evidence>
<dbReference type="InterPro" id="IPR001245">
    <property type="entry name" value="Ser-Thr/Tyr_kinase_cat_dom"/>
</dbReference>
<evidence type="ECO:0000256" key="17">
    <source>
        <dbReference type="ARBA" id="ARBA00048679"/>
    </source>
</evidence>
<evidence type="ECO:0000256" key="7">
    <source>
        <dbReference type="ARBA" id="ARBA00022734"/>
    </source>
</evidence>
<keyword evidence="7" id="KW-0430">Lectin</keyword>
<dbReference type="PIRSF" id="PIRSF000641">
    <property type="entry name" value="SRK"/>
    <property type="match status" value="1"/>
</dbReference>
<dbReference type="InterPro" id="IPR017441">
    <property type="entry name" value="Protein_kinase_ATP_BS"/>
</dbReference>
<evidence type="ECO:0000256" key="3">
    <source>
        <dbReference type="ARBA" id="ARBA00022536"/>
    </source>
</evidence>
<dbReference type="PROSITE" id="PS50011">
    <property type="entry name" value="PROTEIN_KINASE_DOM"/>
    <property type="match status" value="1"/>
</dbReference>
<dbReference type="SMART" id="SM00108">
    <property type="entry name" value="B_lectin"/>
    <property type="match status" value="1"/>
</dbReference>
<dbReference type="OrthoDB" id="1668230at2759"/>
<comment type="similarity">
    <text evidence="18">Belongs to the protein kinase superfamily. Ser/Thr protein kinase family.</text>
</comment>
<evidence type="ECO:0000256" key="19">
    <source>
        <dbReference type="PROSITE-ProRule" id="PRU10141"/>
    </source>
</evidence>
<dbReference type="InterPro" id="IPR024171">
    <property type="entry name" value="SRK-like_kinase"/>
</dbReference>
<dbReference type="PANTHER" id="PTHR47976">
    <property type="entry name" value="G-TYPE LECTIN S-RECEPTOR-LIKE SERINE/THREONINE-PROTEIN KINASE SD2-5"/>
    <property type="match status" value="1"/>
</dbReference>
<dbReference type="Proteomes" id="UP000283530">
    <property type="component" value="Unassembled WGS sequence"/>
</dbReference>
<feature type="domain" description="Bulb-type lectin" evidence="23">
    <location>
        <begin position="19"/>
        <end position="151"/>
    </location>
</feature>
<dbReference type="GO" id="GO:0005524">
    <property type="term" value="F:ATP binding"/>
    <property type="evidence" value="ECO:0007669"/>
    <property type="project" value="UniProtKB-UniRule"/>
</dbReference>
<dbReference type="GO" id="GO:0016020">
    <property type="term" value="C:membrane"/>
    <property type="evidence" value="ECO:0007669"/>
    <property type="project" value="UniProtKB-SubCell"/>
</dbReference>
<comment type="caution">
    <text evidence="24">The sequence shown here is derived from an EMBL/GenBank/DDBJ whole genome shotgun (WGS) entry which is preliminary data.</text>
</comment>
<dbReference type="GO" id="GO:0048544">
    <property type="term" value="P:recognition of pollen"/>
    <property type="evidence" value="ECO:0007669"/>
    <property type="project" value="InterPro"/>
</dbReference>
<dbReference type="STRING" id="337451.A0A443P8E8"/>
<dbReference type="GO" id="GO:0106310">
    <property type="term" value="F:protein serine kinase activity"/>
    <property type="evidence" value="ECO:0007669"/>
    <property type="project" value="RHEA"/>
</dbReference>
<keyword evidence="14" id="KW-0675">Receptor</keyword>
<dbReference type="PANTHER" id="PTHR47976:SF27">
    <property type="entry name" value="RECEPTOR-LIKE SERINE_THREONINE-PROTEIN KINASE"/>
    <property type="match status" value="1"/>
</dbReference>
<feature type="signal peptide" evidence="21">
    <location>
        <begin position="1"/>
        <end position="19"/>
    </location>
</feature>
<evidence type="ECO:0000256" key="4">
    <source>
        <dbReference type="ARBA" id="ARBA00022679"/>
    </source>
</evidence>
<evidence type="ECO:0000256" key="9">
    <source>
        <dbReference type="ARBA" id="ARBA00022777"/>
    </source>
</evidence>
<accession>A0A443P8E8</accession>
<dbReference type="InterPro" id="IPR000719">
    <property type="entry name" value="Prot_kinase_dom"/>
</dbReference>
<evidence type="ECO:0000256" key="6">
    <source>
        <dbReference type="ARBA" id="ARBA00022729"/>
    </source>
</evidence>
<dbReference type="Gene3D" id="3.30.200.20">
    <property type="entry name" value="Phosphorylase Kinase, domain 1"/>
    <property type="match status" value="1"/>
</dbReference>
<keyword evidence="8 18" id="KW-0547">Nucleotide-binding</keyword>
<evidence type="ECO:0000256" key="13">
    <source>
        <dbReference type="ARBA" id="ARBA00023157"/>
    </source>
</evidence>
<evidence type="ECO:0000256" key="11">
    <source>
        <dbReference type="ARBA" id="ARBA00022989"/>
    </source>
</evidence>
<evidence type="ECO:0000256" key="21">
    <source>
        <dbReference type="SAM" id="SignalP"/>
    </source>
</evidence>
<evidence type="ECO:0000256" key="10">
    <source>
        <dbReference type="ARBA" id="ARBA00022840"/>
    </source>
</evidence>
<dbReference type="FunFam" id="1.10.510.10:FF:000237">
    <property type="entry name" value="G-type lectin S-receptor-like serine/threonine-protein kinase"/>
    <property type="match status" value="1"/>
</dbReference>
<dbReference type="PROSITE" id="PS00108">
    <property type="entry name" value="PROTEIN_KINASE_ST"/>
    <property type="match status" value="1"/>
</dbReference>
<evidence type="ECO:0000256" key="5">
    <source>
        <dbReference type="ARBA" id="ARBA00022692"/>
    </source>
</evidence>
<evidence type="ECO:0000256" key="14">
    <source>
        <dbReference type="ARBA" id="ARBA00023170"/>
    </source>
</evidence>
<dbReference type="InterPro" id="IPR051343">
    <property type="entry name" value="G-type_lectin_kinases/EP1-like"/>
</dbReference>
<dbReference type="Gene3D" id="2.90.10.10">
    <property type="entry name" value="Bulb-type lectin domain"/>
    <property type="match status" value="2"/>
</dbReference>
<dbReference type="InterPro" id="IPR000858">
    <property type="entry name" value="S_locus_glycoprot_dom"/>
</dbReference>
<comment type="catalytic activity">
    <reaction evidence="16 18">
        <text>L-threonyl-[protein] + ATP = O-phospho-L-threonyl-[protein] + ADP + H(+)</text>
        <dbReference type="Rhea" id="RHEA:46608"/>
        <dbReference type="Rhea" id="RHEA-COMP:11060"/>
        <dbReference type="Rhea" id="RHEA-COMP:11605"/>
        <dbReference type="ChEBI" id="CHEBI:15378"/>
        <dbReference type="ChEBI" id="CHEBI:30013"/>
        <dbReference type="ChEBI" id="CHEBI:30616"/>
        <dbReference type="ChEBI" id="CHEBI:61977"/>
        <dbReference type="ChEBI" id="CHEBI:456216"/>
        <dbReference type="EC" id="2.7.11.1"/>
    </reaction>
</comment>
<proteinExistence type="inferred from homology"/>
<keyword evidence="13" id="KW-1015">Disulfide bond</keyword>
<dbReference type="Gene3D" id="1.10.510.10">
    <property type="entry name" value="Transferase(Phosphotransferase) domain 1"/>
    <property type="match status" value="1"/>
</dbReference>
<keyword evidence="9 18" id="KW-0418">Kinase</keyword>
<dbReference type="Pfam" id="PF01453">
    <property type="entry name" value="B_lectin"/>
    <property type="match status" value="1"/>
</dbReference>
<keyword evidence="3" id="KW-0245">EGF-like domain</keyword>
<dbReference type="EMBL" id="QPKB01000006">
    <property type="protein sequence ID" value="RWR87065.1"/>
    <property type="molecule type" value="Genomic_DNA"/>
</dbReference>
<evidence type="ECO:0000313" key="25">
    <source>
        <dbReference type="Proteomes" id="UP000283530"/>
    </source>
</evidence>
<evidence type="ECO:0000313" key="24">
    <source>
        <dbReference type="EMBL" id="RWR87065.1"/>
    </source>
</evidence>
<evidence type="ECO:0000256" key="18">
    <source>
        <dbReference type="PIRNR" id="PIRNR000641"/>
    </source>
</evidence>
<dbReference type="GO" id="GO:0030246">
    <property type="term" value="F:carbohydrate binding"/>
    <property type="evidence" value="ECO:0007669"/>
    <property type="project" value="UniProtKB-KW"/>
</dbReference>
<keyword evidence="11 20" id="KW-1133">Transmembrane helix</keyword>
<dbReference type="EC" id="2.7.11.1" evidence="18"/>
<dbReference type="SUPFAM" id="SSF51110">
    <property type="entry name" value="alpha-D-mannose-specific plant lectins"/>
    <property type="match status" value="1"/>
</dbReference>
<name>A0A443P8E8_9MAGN</name>
<dbReference type="InterPro" id="IPR036426">
    <property type="entry name" value="Bulb-type_lectin_dom_sf"/>
</dbReference>
<dbReference type="PROSITE" id="PS50927">
    <property type="entry name" value="BULB_LECTIN"/>
    <property type="match status" value="1"/>
</dbReference>
<dbReference type="FunFam" id="3.30.200.20:FF:000059">
    <property type="entry name" value="S-receptor-like serine/threonine-protein kinase"/>
    <property type="match status" value="1"/>
</dbReference>
<keyword evidence="15" id="KW-0325">Glycoprotein</keyword>
<keyword evidence="6 21" id="KW-0732">Signal</keyword>
<dbReference type="GO" id="GO:0004674">
    <property type="term" value="F:protein serine/threonine kinase activity"/>
    <property type="evidence" value="ECO:0007669"/>
    <property type="project" value="UniProtKB-KW"/>
</dbReference>
<reference evidence="24 25" key="1">
    <citation type="journal article" date="2019" name="Nat. Plants">
        <title>Stout camphor tree genome fills gaps in understanding of flowering plant genome evolution.</title>
        <authorList>
            <person name="Chaw S.M."/>
            <person name="Liu Y.C."/>
            <person name="Wu Y.W."/>
            <person name="Wang H.Y."/>
            <person name="Lin C.I."/>
            <person name="Wu C.S."/>
            <person name="Ke H.M."/>
            <person name="Chang L.Y."/>
            <person name="Hsu C.Y."/>
            <person name="Yang H.T."/>
            <person name="Sudianto E."/>
            <person name="Hsu M.H."/>
            <person name="Wu K.P."/>
            <person name="Wang L.N."/>
            <person name="Leebens-Mack J.H."/>
            <person name="Tsai I.J."/>
        </authorList>
    </citation>
    <scope>NUCLEOTIDE SEQUENCE [LARGE SCALE GENOMIC DNA]</scope>
    <source>
        <strain evidence="25">cv. Chaw 1501</strain>
        <tissue evidence="24">Young leaves</tissue>
    </source>
</reference>
<dbReference type="InterPro" id="IPR011009">
    <property type="entry name" value="Kinase-like_dom_sf"/>
</dbReference>
<dbReference type="SUPFAM" id="SSF56112">
    <property type="entry name" value="Protein kinase-like (PK-like)"/>
    <property type="match status" value="1"/>
</dbReference>
<dbReference type="InterPro" id="IPR008271">
    <property type="entry name" value="Ser/Thr_kinase_AS"/>
</dbReference>
<keyword evidence="5 20" id="KW-0812">Transmembrane</keyword>
<dbReference type="InterPro" id="IPR001480">
    <property type="entry name" value="Bulb-type_lectin_dom"/>
</dbReference>
<keyword evidence="25" id="KW-1185">Reference proteome</keyword>
<evidence type="ECO:0000259" key="23">
    <source>
        <dbReference type="PROSITE" id="PS50927"/>
    </source>
</evidence>
<dbReference type="PROSITE" id="PS00107">
    <property type="entry name" value="PROTEIN_KINASE_ATP"/>
    <property type="match status" value="1"/>
</dbReference>
<feature type="chain" id="PRO_5019477421" description="Receptor-like serine/threonine-protein kinase" evidence="21">
    <location>
        <begin position="20"/>
        <end position="779"/>
    </location>
</feature>
<keyword evidence="12 20" id="KW-0472">Membrane</keyword>
<dbReference type="SMART" id="SM00220">
    <property type="entry name" value="S_TKc"/>
    <property type="match status" value="1"/>
</dbReference>
<keyword evidence="4 18" id="KW-0808">Transferase</keyword>
<keyword evidence="2 18" id="KW-0723">Serine/threonine-protein kinase</keyword>
<evidence type="ECO:0000256" key="20">
    <source>
        <dbReference type="SAM" id="Phobius"/>
    </source>
</evidence>
<keyword evidence="10 18" id="KW-0067">ATP-binding</keyword>